<evidence type="ECO:0008006" key="3">
    <source>
        <dbReference type="Google" id="ProtNLM"/>
    </source>
</evidence>
<keyword evidence="2" id="KW-1185">Reference proteome</keyword>
<comment type="caution">
    <text evidence="1">The sequence shown here is derived from an EMBL/GenBank/DDBJ whole genome shotgun (WGS) entry which is preliminary data.</text>
</comment>
<sequence>MPVGIAQDHGAVAVELVGRWLQEFRTSRNRLFGERVDVVDEDVQSHRGTSDVADDHGGRT</sequence>
<accession>A0ABT4V433</accession>
<dbReference type="Proteomes" id="UP001210380">
    <property type="component" value="Unassembled WGS sequence"/>
</dbReference>
<protein>
    <recommendedName>
        <fullName evidence="3">Transposase</fullName>
    </recommendedName>
</protein>
<name>A0ABT4V433_9PSEU</name>
<evidence type="ECO:0000313" key="1">
    <source>
        <dbReference type="EMBL" id="MDA3628731.1"/>
    </source>
</evidence>
<reference evidence="1 2" key="1">
    <citation type="submission" date="2022-11" db="EMBL/GenBank/DDBJ databases">
        <title>Draft genome sequence of Saccharopolyspora sp. WRP15-2 isolated from rhizosphere soils of wild rice in Thailand.</title>
        <authorList>
            <person name="Duangmal K."/>
            <person name="Kammanee S."/>
            <person name="Muangham S."/>
        </authorList>
    </citation>
    <scope>NUCLEOTIDE SEQUENCE [LARGE SCALE GENOMIC DNA]</scope>
    <source>
        <strain evidence="1 2">WRP15-2</strain>
    </source>
</reference>
<gene>
    <name evidence="1" type="ORF">OU415_25080</name>
</gene>
<dbReference type="EMBL" id="JAQGLA010000051">
    <property type="protein sequence ID" value="MDA3628731.1"/>
    <property type="molecule type" value="Genomic_DNA"/>
</dbReference>
<evidence type="ECO:0000313" key="2">
    <source>
        <dbReference type="Proteomes" id="UP001210380"/>
    </source>
</evidence>
<organism evidence="1 2">
    <name type="scientific">Saccharopolyspora oryzae</name>
    <dbReference type="NCBI Taxonomy" id="2997343"/>
    <lineage>
        <taxon>Bacteria</taxon>
        <taxon>Bacillati</taxon>
        <taxon>Actinomycetota</taxon>
        <taxon>Actinomycetes</taxon>
        <taxon>Pseudonocardiales</taxon>
        <taxon>Pseudonocardiaceae</taxon>
        <taxon>Saccharopolyspora</taxon>
    </lineage>
</organism>
<proteinExistence type="predicted"/>